<protein>
    <submittedName>
        <fullName evidence="2">Uncharacterized protein</fullName>
    </submittedName>
</protein>
<evidence type="ECO:0000313" key="3">
    <source>
        <dbReference type="Proteomes" id="UP000242715"/>
    </source>
</evidence>
<gene>
    <name evidence="2" type="ORF">TSUD_305710</name>
</gene>
<dbReference type="AlphaFoldDB" id="A0A2Z6LZP3"/>
<accession>A0A2Z6LZP3</accession>
<evidence type="ECO:0000256" key="1">
    <source>
        <dbReference type="SAM" id="MobiDB-lite"/>
    </source>
</evidence>
<keyword evidence="3" id="KW-1185">Reference proteome</keyword>
<dbReference type="EMBL" id="DF973264">
    <property type="protein sequence ID" value="GAU23123.1"/>
    <property type="molecule type" value="Genomic_DNA"/>
</dbReference>
<proteinExistence type="predicted"/>
<feature type="compositionally biased region" description="Basic and acidic residues" evidence="1">
    <location>
        <begin position="64"/>
        <end position="81"/>
    </location>
</feature>
<feature type="region of interest" description="Disordered" evidence="1">
    <location>
        <begin position="52"/>
        <end position="81"/>
    </location>
</feature>
<dbReference type="Proteomes" id="UP000242715">
    <property type="component" value="Unassembled WGS sequence"/>
</dbReference>
<sequence>MFLKLKFFFSLHRVCDSLFHPTMFNTFISFTLKFARSVPVENRRRRWRWWPVMEDDDGDGSGDWSRKSERDTPEKVREEQQRLVGGGRMKMNNVSIKANNLIRWITLMV</sequence>
<name>A0A2Z6LZP3_TRISU</name>
<evidence type="ECO:0000313" key="2">
    <source>
        <dbReference type="EMBL" id="GAU23123.1"/>
    </source>
</evidence>
<organism evidence="2 3">
    <name type="scientific">Trifolium subterraneum</name>
    <name type="common">Subterranean clover</name>
    <dbReference type="NCBI Taxonomy" id="3900"/>
    <lineage>
        <taxon>Eukaryota</taxon>
        <taxon>Viridiplantae</taxon>
        <taxon>Streptophyta</taxon>
        <taxon>Embryophyta</taxon>
        <taxon>Tracheophyta</taxon>
        <taxon>Spermatophyta</taxon>
        <taxon>Magnoliopsida</taxon>
        <taxon>eudicotyledons</taxon>
        <taxon>Gunneridae</taxon>
        <taxon>Pentapetalae</taxon>
        <taxon>rosids</taxon>
        <taxon>fabids</taxon>
        <taxon>Fabales</taxon>
        <taxon>Fabaceae</taxon>
        <taxon>Papilionoideae</taxon>
        <taxon>50 kb inversion clade</taxon>
        <taxon>NPAAA clade</taxon>
        <taxon>Hologalegina</taxon>
        <taxon>IRL clade</taxon>
        <taxon>Trifolieae</taxon>
        <taxon>Trifolium</taxon>
    </lineage>
</organism>
<reference evidence="3" key="1">
    <citation type="journal article" date="2017" name="Front. Plant Sci.">
        <title>Climate Clever Clovers: New Paradigm to Reduce the Environmental Footprint of Ruminants by Breeding Low Methanogenic Forages Utilizing Haplotype Variation.</title>
        <authorList>
            <person name="Kaur P."/>
            <person name="Appels R."/>
            <person name="Bayer P.E."/>
            <person name="Keeble-Gagnere G."/>
            <person name="Wang J."/>
            <person name="Hirakawa H."/>
            <person name="Shirasawa K."/>
            <person name="Vercoe P."/>
            <person name="Stefanova K."/>
            <person name="Durmic Z."/>
            <person name="Nichols P."/>
            <person name="Revell C."/>
            <person name="Isobe S.N."/>
            <person name="Edwards D."/>
            <person name="Erskine W."/>
        </authorList>
    </citation>
    <scope>NUCLEOTIDE SEQUENCE [LARGE SCALE GENOMIC DNA]</scope>
    <source>
        <strain evidence="3">cv. Daliak</strain>
    </source>
</reference>